<organism evidence="1 2">
    <name type="scientific">Candidatus Pedobacter colombiensis</name>
    <dbReference type="NCBI Taxonomy" id="3121371"/>
    <lineage>
        <taxon>Bacteria</taxon>
        <taxon>Pseudomonadati</taxon>
        <taxon>Bacteroidota</taxon>
        <taxon>Sphingobacteriia</taxon>
        <taxon>Sphingobacteriales</taxon>
        <taxon>Sphingobacteriaceae</taxon>
        <taxon>Pedobacter</taxon>
    </lineage>
</organism>
<reference evidence="1" key="1">
    <citation type="submission" date="2023-03" db="EMBL/GenBank/DDBJ databases">
        <title>Andean soil-derived lignocellulolytic bacterial consortium as a source of novel taxa and putative plastic-active enzymes.</title>
        <authorList>
            <person name="Diaz-Garcia L."/>
            <person name="Chuvochina M."/>
            <person name="Feuerriegel G."/>
            <person name="Bunk B."/>
            <person name="Sproer C."/>
            <person name="Streit W.R."/>
            <person name="Rodriguez L.M."/>
            <person name="Overmann J."/>
            <person name="Jimenez D.J."/>
        </authorList>
    </citation>
    <scope>NUCLEOTIDE SEQUENCE</scope>
    <source>
        <strain evidence="1">MAG 3858</strain>
    </source>
</reference>
<sequence length="156" mass="17692">MNCASQIYLVIPKGHHSTASIYGCFDTEDNVEAFINRFKTVADYDVIELDLNPNYNSNKSMDPYFISIGKTDPEPLVFYIASSIDEADDAYAEKFEVVFCNGQNIDEGVFNMHLFAMDKRVAVERVKIVRDAVIAQGEWQAAWEKQRGKVVNALEH</sequence>
<dbReference type="EMBL" id="CP119313">
    <property type="protein sequence ID" value="WEK18398.1"/>
    <property type="molecule type" value="Genomic_DNA"/>
</dbReference>
<dbReference type="Proteomes" id="UP001214530">
    <property type="component" value="Chromosome"/>
</dbReference>
<name>A0AAJ5W4L2_9SPHI</name>
<accession>A0AAJ5W4L2</accession>
<proteinExistence type="predicted"/>
<protein>
    <submittedName>
        <fullName evidence="1">Uncharacterized protein</fullName>
    </submittedName>
</protein>
<evidence type="ECO:0000313" key="2">
    <source>
        <dbReference type="Proteomes" id="UP001214530"/>
    </source>
</evidence>
<dbReference type="AlphaFoldDB" id="A0AAJ5W4L2"/>
<gene>
    <name evidence="1" type="ORF">P0Y49_16535</name>
</gene>
<evidence type="ECO:0000313" key="1">
    <source>
        <dbReference type="EMBL" id="WEK18398.1"/>
    </source>
</evidence>